<proteinExistence type="inferred from homology"/>
<dbReference type="GO" id="GO:0006354">
    <property type="term" value="P:DNA-templated transcription elongation"/>
    <property type="evidence" value="ECO:0007669"/>
    <property type="project" value="TreeGrafter"/>
</dbReference>
<evidence type="ECO:0000313" key="9">
    <source>
        <dbReference type="EMBL" id="HGD13103.1"/>
    </source>
</evidence>
<dbReference type="GO" id="GO:0032784">
    <property type="term" value="P:regulation of DNA-templated transcription elongation"/>
    <property type="evidence" value="ECO:0007669"/>
    <property type="project" value="InterPro"/>
</dbReference>
<keyword evidence="3" id="KW-0805">Transcription regulation</keyword>
<dbReference type="Pfam" id="PF03449">
    <property type="entry name" value="GreA_GreB_N"/>
    <property type="match status" value="1"/>
</dbReference>
<evidence type="ECO:0000259" key="8">
    <source>
        <dbReference type="Pfam" id="PF03449"/>
    </source>
</evidence>
<evidence type="ECO:0000256" key="2">
    <source>
        <dbReference type="ARBA" id="ARBA00013729"/>
    </source>
</evidence>
<evidence type="ECO:0000256" key="3">
    <source>
        <dbReference type="ARBA" id="ARBA00023015"/>
    </source>
</evidence>
<evidence type="ECO:0000256" key="1">
    <source>
        <dbReference type="ARBA" id="ARBA00008213"/>
    </source>
</evidence>
<dbReference type="EMBL" id="DTMZ01000075">
    <property type="protein sequence ID" value="HGD13103.1"/>
    <property type="molecule type" value="Genomic_DNA"/>
</dbReference>
<sequence>MLTFLKCWLRFVGKMSDELIRLFRTQLGKKQFSELEGTWLELLSTGIPLKELLALIDLVLRWATPELARTLLWVLADFLAEQQRYAEQLIILRRLVPLIPDDEKLTREISLCLHKLYPDEPLLARLLPKSGLGYGEPLTEALNRLDRYLHLLPGKLIYDHQEGTGKVKNLDLLFDRVTITFDNGKELTLDIQTAANRFRFPAPGSFFYLLKTDPQELQQLLKQDPSSLIILYLKDIGKPVTKDEIMKTLAPVIGSEQAPEFWEKAKKGLSKHPQITISARPPRTYSWHDLPLEKTSQPDQGFGQKTTITTHLRQPATEKQLNPATISHLTPEQILDIFSKLRTVTERKELLNLIMQTRTADWQEIYTRIFLTGPDRRTAQLIKDRLPEDKWQALLARVVTDYRTYPNAFLLVAEEINSGSYLQIIHRLLDIMETDPDRTRRNQAKKILIKDNYQLLRNATNELSQTAQTSEEKHNDARRLLERIKANRLLEPFHQEQLLALVADSTGQIKQTLITANGSDPTAIIWTSAAGLERANAELRQLMDEELPRSAEEIARARAFGDLSENYEYKAAREKQARVMQKINRLRTELSCARVIEPEKIDTNVVQVGCRVQLAADDGTFFEFTILGPWDADYEHGIISFQSPLAQKILGMKPGDTVQFDNKTLKLTKIMRAL</sequence>
<dbReference type="Gene3D" id="1.10.287.180">
    <property type="entry name" value="Transcription elongation factor, GreA/GreB, N-terminal domain"/>
    <property type="match status" value="1"/>
</dbReference>
<dbReference type="InterPro" id="IPR023459">
    <property type="entry name" value="Tscrpt_elong_fac_GreA/B_fam"/>
</dbReference>
<dbReference type="InterPro" id="IPR022691">
    <property type="entry name" value="Tscrpt_elong_fac_GreA/B_N"/>
</dbReference>
<dbReference type="GO" id="GO:0003677">
    <property type="term" value="F:DNA binding"/>
    <property type="evidence" value="ECO:0007669"/>
    <property type="project" value="UniProtKB-KW"/>
</dbReference>
<protein>
    <recommendedName>
        <fullName evidence="2">Transcription elongation factor GreA</fullName>
    </recommendedName>
    <alternativeName>
        <fullName evidence="6">Transcript cleavage factor GreA</fullName>
    </alternativeName>
</protein>
<comment type="caution">
    <text evidence="9">The sequence shown here is derived from an EMBL/GenBank/DDBJ whole genome shotgun (WGS) entry which is preliminary data.</text>
</comment>
<comment type="similarity">
    <text evidence="1">Belongs to the GreA/GreB family.</text>
</comment>
<dbReference type="Gene3D" id="3.10.50.30">
    <property type="entry name" value="Transcription elongation factor, GreA/GreB, C-terminal domain"/>
    <property type="match status" value="1"/>
</dbReference>
<feature type="domain" description="Transcription elongation factor GreA/GreB C-terminal" evidence="7">
    <location>
        <begin position="603"/>
        <end position="663"/>
    </location>
</feature>
<reference evidence="9" key="1">
    <citation type="journal article" date="2020" name="mSystems">
        <title>Genome- and Community-Level Interaction Insights into Carbon Utilization and Element Cycling Functions of Hydrothermarchaeota in Hydrothermal Sediment.</title>
        <authorList>
            <person name="Zhou Z."/>
            <person name="Liu Y."/>
            <person name="Xu W."/>
            <person name="Pan J."/>
            <person name="Luo Z.H."/>
            <person name="Li M."/>
        </authorList>
    </citation>
    <scope>NUCLEOTIDE SEQUENCE [LARGE SCALE GENOMIC DNA]</scope>
    <source>
        <strain evidence="9">SpSt-914</strain>
    </source>
</reference>
<accession>A0A7V3PTG5</accession>
<keyword evidence="4" id="KW-0238">DNA-binding</keyword>
<dbReference type="GO" id="GO:0070063">
    <property type="term" value="F:RNA polymerase binding"/>
    <property type="evidence" value="ECO:0007669"/>
    <property type="project" value="InterPro"/>
</dbReference>
<dbReference type="Pfam" id="PF01272">
    <property type="entry name" value="GreA_GreB"/>
    <property type="match status" value="1"/>
</dbReference>
<dbReference type="InterPro" id="IPR036953">
    <property type="entry name" value="GreA/GreB_C_sf"/>
</dbReference>
<evidence type="ECO:0000256" key="6">
    <source>
        <dbReference type="ARBA" id="ARBA00030776"/>
    </source>
</evidence>
<dbReference type="AlphaFoldDB" id="A0A7V3PTG5"/>
<dbReference type="PANTHER" id="PTHR30437:SF4">
    <property type="entry name" value="TRANSCRIPTION ELONGATION FACTOR GREA"/>
    <property type="match status" value="1"/>
</dbReference>
<dbReference type="SUPFAM" id="SSF54534">
    <property type="entry name" value="FKBP-like"/>
    <property type="match status" value="1"/>
</dbReference>
<evidence type="ECO:0000259" key="7">
    <source>
        <dbReference type="Pfam" id="PF01272"/>
    </source>
</evidence>
<feature type="domain" description="Transcription elongation factor GreA/GreB N-terminal" evidence="8">
    <location>
        <begin position="525"/>
        <end position="595"/>
    </location>
</feature>
<organism evidence="9">
    <name type="scientific">candidate division WOR-3 bacterium</name>
    <dbReference type="NCBI Taxonomy" id="2052148"/>
    <lineage>
        <taxon>Bacteria</taxon>
        <taxon>Bacteria division WOR-3</taxon>
    </lineage>
</organism>
<dbReference type="InterPro" id="IPR001437">
    <property type="entry name" value="Tscrpt_elong_fac_GreA/B_C"/>
</dbReference>
<dbReference type="InterPro" id="IPR036805">
    <property type="entry name" value="Tscrpt_elong_fac_GreA/B_N_sf"/>
</dbReference>
<dbReference type="FunFam" id="1.10.287.180:FF:000001">
    <property type="entry name" value="Transcription elongation factor GreA"/>
    <property type="match status" value="1"/>
</dbReference>
<gene>
    <name evidence="9" type="ORF">ENX16_03380</name>
</gene>
<keyword evidence="5" id="KW-0804">Transcription</keyword>
<dbReference type="SUPFAM" id="SSF46557">
    <property type="entry name" value="GreA transcript cleavage protein, N-terminal domain"/>
    <property type="match status" value="1"/>
</dbReference>
<evidence type="ECO:0000256" key="4">
    <source>
        <dbReference type="ARBA" id="ARBA00023125"/>
    </source>
</evidence>
<evidence type="ECO:0000256" key="5">
    <source>
        <dbReference type="ARBA" id="ARBA00023163"/>
    </source>
</evidence>
<name>A0A7V3PTG5_UNCW3</name>
<dbReference type="PANTHER" id="PTHR30437">
    <property type="entry name" value="TRANSCRIPTION ELONGATION FACTOR GREA"/>
    <property type="match status" value="1"/>
</dbReference>